<keyword evidence="6" id="KW-0539">Nucleus</keyword>
<evidence type="ECO:0000256" key="7">
    <source>
        <dbReference type="PROSITE-ProRule" id="PRU00042"/>
    </source>
</evidence>
<dbReference type="FunFam" id="3.30.160.60:FF:000912">
    <property type="entry name" value="Zinc finger protein 660"/>
    <property type="match status" value="1"/>
</dbReference>
<dbReference type="PROSITE" id="PS50157">
    <property type="entry name" value="ZINC_FINGER_C2H2_2"/>
    <property type="match status" value="5"/>
</dbReference>
<comment type="subcellular location">
    <subcellularLocation>
        <location evidence="1">Nucleus</location>
    </subcellularLocation>
</comment>
<dbReference type="FunFam" id="3.30.160.60:FF:000100">
    <property type="entry name" value="Zinc finger 45-like"/>
    <property type="match status" value="1"/>
</dbReference>
<comment type="caution">
    <text evidence="9">The sequence shown here is derived from an EMBL/GenBank/DDBJ whole genome shotgun (WGS) entry which is preliminary data.</text>
</comment>
<evidence type="ECO:0000256" key="5">
    <source>
        <dbReference type="ARBA" id="ARBA00022833"/>
    </source>
</evidence>
<evidence type="ECO:0000259" key="8">
    <source>
        <dbReference type="PROSITE" id="PS50157"/>
    </source>
</evidence>
<proteinExistence type="predicted"/>
<dbReference type="PANTHER" id="PTHR24394">
    <property type="entry name" value="ZINC FINGER PROTEIN"/>
    <property type="match status" value="1"/>
</dbReference>
<feature type="domain" description="C2H2-type" evidence="8">
    <location>
        <begin position="224"/>
        <end position="251"/>
    </location>
</feature>
<protein>
    <submittedName>
        <fullName evidence="9">Jg3727 protein</fullName>
    </submittedName>
</protein>
<evidence type="ECO:0000313" key="9">
    <source>
        <dbReference type="EMBL" id="CAH2233638.1"/>
    </source>
</evidence>
<dbReference type="InterPro" id="IPR013087">
    <property type="entry name" value="Znf_C2H2_type"/>
</dbReference>
<feature type="domain" description="C2H2-type" evidence="8">
    <location>
        <begin position="196"/>
        <end position="223"/>
    </location>
</feature>
<dbReference type="Pfam" id="PF12874">
    <property type="entry name" value="zf-met"/>
    <property type="match status" value="1"/>
</dbReference>
<gene>
    <name evidence="9" type="primary">jg3727</name>
    <name evidence="9" type="ORF">PAEG_LOCUS11576</name>
</gene>
<evidence type="ECO:0000256" key="4">
    <source>
        <dbReference type="ARBA" id="ARBA00022771"/>
    </source>
</evidence>
<reference evidence="9" key="1">
    <citation type="submission" date="2022-03" db="EMBL/GenBank/DDBJ databases">
        <authorList>
            <person name="Lindestad O."/>
        </authorList>
    </citation>
    <scope>NUCLEOTIDE SEQUENCE</scope>
</reference>
<sequence>MRIETQNDWTYGRDVIGRQHITHSHEAEYVKQNFTMEERGNVSADTSFLIIPKTEIGEELEITFENDCIDNKDFIIPKKEFSGSSQHSDDEYLNKPIELLMPIKKEIFEEDESTDCTDTILDVPNHVTLQIEFEPEANATEDCLQTLDPQFSDTYPQIQNAAKELRLNACSLCDYTCKFKSRLLLHMMTHTGEKPFSCDQCDKKFIKKHHLNDHRRTHTGEKPYACELCQRNFIQKQHLTDHMRTHTGEKSFSCDICLTRFTKKCNLNSHMLTHTDAKPFSCTLCPKTFGQQRHLNSHMKTHAGYKRFYCEICEKKFTHKRSHMRIHFRKQPHTGDESHAQTIVK</sequence>
<keyword evidence="3" id="KW-0677">Repeat</keyword>
<dbReference type="FunFam" id="3.30.160.60:FF:001049">
    <property type="entry name" value="zinc finger protein 319"/>
    <property type="match status" value="1"/>
</dbReference>
<dbReference type="GO" id="GO:0005634">
    <property type="term" value="C:nucleus"/>
    <property type="evidence" value="ECO:0007669"/>
    <property type="project" value="UniProtKB-SubCell"/>
</dbReference>
<feature type="domain" description="C2H2-type" evidence="8">
    <location>
        <begin position="168"/>
        <end position="195"/>
    </location>
</feature>
<dbReference type="Proteomes" id="UP000838756">
    <property type="component" value="Unassembled WGS sequence"/>
</dbReference>
<keyword evidence="4 7" id="KW-0863">Zinc-finger</keyword>
<dbReference type="SUPFAM" id="SSF57667">
    <property type="entry name" value="beta-beta-alpha zinc fingers"/>
    <property type="match status" value="3"/>
</dbReference>
<dbReference type="Pfam" id="PF00096">
    <property type="entry name" value="zf-C2H2"/>
    <property type="match status" value="4"/>
</dbReference>
<evidence type="ECO:0000256" key="2">
    <source>
        <dbReference type="ARBA" id="ARBA00022723"/>
    </source>
</evidence>
<dbReference type="AlphaFoldDB" id="A0A8S4R9P8"/>
<name>A0A8S4R9P8_9NEOP</name>
<dbReference type="PANTHER" id="PTHR24394:SF44">
    <property type="entry name" value="ZINC FINGER PROTEIN 271-LIKE"/>
    <property type="match status" value="1"/>
</dbReference>
<dbReference type="OrthoDB" id="40579at2759"/>
<keyword evidence="2" id="KW-0479">Metal-binding</keyword>
<evidence type="ECO:0000256" key="3">
    <source>
        <dbReference type="ARBA" id="ARBA00022737"/>
    </source>
</evidence>
<dbReference type="GO" id="GO:0000981">
    <property type="term" value="F:DNA-binding transcription factor activity, RNA polymerase II-specific"/>
    <property type="evidence" value="ECO:0007669"/>
    <property type="project" value="TreeGrafter"/>
</dbReference>
<accession>A0A8S4R9P8</accession>
<dbReference type="Gene3D" id="3.30.160.60">
    <property type="entry name" value="Classic Zinc Finger"/>
    <property type="match status" value="5"/>
</dbReference>
<dbReference type="PROSITE" id="PS00028">
    <property type="entry name" value="ZINC_FINGER_C2H2_1"/>
    <property type="match status" value="5"/>
</dbReference>
<keyword evidence="10" id="KW-1185">Reference proteome</keyword>
<evidence type="ECO:0000256" key="6">
    <source>
        <dbReference type="ARBA" id="ARBA00023242"/>
    </source>
</evidence>
<dbReference type="InterPro" id="IPR036236">
    <property type="entry name" value="Znf_C2H2_sf"/>
</dbReference>
<dbReference type="FunFam" id="3.30.160.60:FF:002169">
    <property type="entry name" value="Zgc:174573"/>
    <property type="match status" value="1"/>
</dbReference>
<feature type="domain" description="C2H2-type" evidence="8">
    <location>
        <begin position="280"/>
        <end position="307"/>
    </location>
</feature>
<dbReference type="SMART" id="SM00355">
    <property type="entry name" value="ZnF_C2H2"/>
    <property type="match status" value="6"/>
</dbReference>
<dbReference type="GO" id="GO:0008270">
    <property type="term" value="F:zinc ion binding"/>
    <property type="evidence" value="ECO:0007669"/>
    <property type="project" value="UniProtKB-KW"/>
</dbReference>
<feature type="domain" description="C2H2-type" evidence="8">
    <location>
        <begin position="252"/>
        <end position="279"/>
    </location>
</feature>
<evidence type="ECO:0000256" key="1">
    <source>
        <dbReference type="ARBA" id="ARBA00004123"/>
    </source>
</evidence>
<organism evidence="9 10">
    <name type="scientific">Pararge aegeria aegeria</name>
    <dbReference type="NCBI Taxonomy" id="348720"/>
    <lineage>
        <taxon>Eukaryota</taxon>
        <taxon>Metazoa</taxon>
        <taxon>Ecdysozoa</taxon>
        <taxon>Arthropoda</taxon>
        <taxon>Hexapoda</taxon>
        <taxon>Insecta</taxon>
        <taxon>Pterygota</taxon>
        <taxon>Neoptera</taxon>
        <taxon>Endopterygota</taxon>
        <taxon>Lepidoptera</taxon>
        <taxon>Glossata</taxon>
        <taxon>Ditrysia</taxon>
        <taxon>Papilionoidea</taxon>
        <taxon>Nymphalidae</taxon>
        <taxon>Satyrinae</taxon>
        <taxon>Satyrini</taxon>
        <taxon>Parargina</taxon>
        <taxon>Pararge</taxon>
    </lineage>
</organism>
<evidence type="ECO:0000313" key="10">
    <source>
        <dbReference type="Proteomes" id="UP000838756"/>
    </source>
</evidence>
<keyword evidence="5" id="KW-0862">Zinc</keyword>
<dbReference type="EMBL" id="CAKXAJ010024987">
    <property type="protein sequence ID" value="CAH2233638.1"/>
    <property type="molecule type" value="Genomic_DNA"/>
</dbReference>